<evidence type="ECO:0008006" key="4">
    <source>
        <dbReference type="Google" id="ProtNLM"/>
    </source>
</evidence>
<dbReference type="AlphaFoldDB" id="A0A8J2L4Q7"/>
<evidence type="ECO:0000256" key="1">
    <source>
        <dbReference type="ARBA" id="ARBA00023002"/>
    </source>
</evidence>
<dbReference type="PANTHER" id="PTHR43157">
    <property type="entry name" value="PHOSPHATIDYLINOSITOL-GLYCAN BIOSYNTHESIS CLASS F PROTEIN-RELATED"/>
    <property type="match status" value="1"/>
</dbReference>
<organism evidence="2 3">
    <name type="scientific">Allacma fusca</name>
    <dbReference type="NCBI Taxonomy" id="39272"/>
    <lineage>
        <taxon>Eukaryota</taxon>
        <taxon>Metazoa</taxon>
        <taxon>Ecdysozoa</taxon>
        <taxon>Arthropoda</taxon>
        <taxon>Hexapoda</taxon>
        <taxon>Collembola</taxon>
        <taxon>Symphypleona</taxon>
        <taxon>Sminthuridae</taxon>
        <taxon>Allacma</taxon>
    </lineage>
</organism>
<keyword evidence="3" id="KW-1185">Reference proteome</keyword>
<accession>A0A8J2L4Q7</accession>
<keyword evidence="1" id="KW-0560">Oxidoreductase</keyword>
<proteinExistence type="predicted"/>
<dbReference type="PANTHER" id="PTHR43157:SF31">
    <property type="entry name" value="PHOSPHATIDYLINOSITOL-GLYCAN BIOSYNTHESIS CLASS F PROTEIN"/>
    <property type="match status" value="1"/>
</dbReference>
<sequence length="435" mass="48230">MGWRLPKPFLIASAVSTVVGGIVILKDVISGADLKLDPKLKAHGKTVIVTGSNTGIGKETARGLAKYGATVYMACRDLTLCEKAREEIVLDTKNSKVYCRHCDLADFDSVRKFAEEFKKEEGKLNILINNAGIMRCPRMLTKQGIEMQLGVNHMGHFLLTNLLLEPLKAAAPSRIVVLSSLAHTRGTINFEDLNSEKSYDPGDAYSQSKLANVLFTKELAKRLQGTGVTVNAVHPGLVVTELARHMDISKSTMAKIFVQPIFKFVLKTPTQGSYTSLYVALDPSLDSTTGKYFSDSAEKDTAPAAEDPETALRLWLTSEKWTKLVYSTTSSKVAGEDERFQESNIATYLKKRTRTPCRWDFVVAVVERRGSSYGYCTSPAIVCSFCDNNSFRTTFLLHSAPPTLWHVGFIGCDVLELLRLTKYLWYLCLFAGMDF</sequence>
<dbReference type="GO" id="GO:0016491">
    <property type="term" value="F:oxidoreductase activity"/>
    <property type="evidence" value="ECO:0007669"/>
    <property type="project" value="UniProtKB-KW"/>
</dbReference>
<evidence type="ECO:0000313" key="3">
    <source>
        <dbReference type="Proteomes" id="UP000708208"/>
    </source>
</evidence>
<dbReference type="Proteomes" id="UP000708208">
    <property type="component" value="Unassembled WGS sequence"/>
</dbReference>
<dbReference type="InterPro" id="IPR002347">
    <property type="entry name" value="SDR_fam"/>
</dbReference>
<gene>
    <name evidence="2" type="ORF">AFUS01_LOCUS26088</name>
</gene>
<name>A0A8J2L4Q7_9HEXA</name>
<comment type="caution">
    <text evidence="2">The sequence shown here is derived from an EMBL/GenBank/DDBJ whole genome shotgun (WGS) entry which is preliminary data.</text>
</comment>
<protein>
    <recommendedName>
        <fullName evidence="4">Retinol dehydrogenase 13</fullName>
    </recommendedName>
</protein>
<reference evidence="2" key="1">
    <citation type="submission" date="2021-06" db="EMBL/GenBank/DDBJ databases">
        <authorList>
            <person name="Hodson N. C."/>
            <person name="Mongue J. A."/>
            <person name="Jaron S. K."/>
        </authorList>
    </citation>
    <scope>NUCLEOTIDE SEQUENCE</scope>
</reference>
<dbReference type="EMBL" id="CAJVCH010343534">
    <property type="protein sequence ID" value="CAG7815404.1"/>
    <property type="molecule type" value="Genomic_DNA"/>
</dbReference>
<dbReference type="OrthoDB" id="191139at2759"/>
<dbReference type="Pfam" id="PF00106">
    <property type="entry name" value="adh_short"/>
    <property type="match status" value="1"/>
</dbReference>
<evidence type="ECO:0000313" key="2">
    <source>
        <dbReference type="EMBL" id="CAG7815404.1"/>
    </source>
</evidence>